<dbReference type="EMBL" id="JAKMXF010000320">
    <property type="protein sequence ID" value="KAI6649544.1"/>
    <property type="molecule type" value="Genomic_DNA"/>
</dbReference>
<dbReference type="Proteomes" id="UP001165289">
    <property type="component" value="Unassembled WGS sequence"/>
</dbReference>
<dbReference type="Pfam" id="PF00583">
    <property type="entry name" value="Acetyltransf_1"/>
    <property type="match status" value="1"/>
</dbReference>
<keyword evidence="7" id="KW-1185">Reference proteome</keyword>
<organism evidence="6 7">
    <name type="scientific">Oopsacas minuta</name>
    <dbReference type="NCBI Taxonomy" id="111878"/>
    <lineage>
        <taxon>Eukaryota</taxon>
        <taxon>Metazoa</taxon>
        <taxon>Porifera</taxon>
        <taxon>Hexactinellida</taxon>
        <taxon>Hexasterophora</taxon>
        <taxon>Lyssacinosida</taxon>
        <taxon>Leucopsacidae</taxon>
        <taxon>Oopsacas</taxon>
    </lineage>
</organism>
<dbReference type="AlphaFoldDB" id="A0AAV7JL27"/>
<dbReference type="InterPro" id="IPR016181">
    <property type="entry name" value="Acyl_CoA_acyltransferase"/>
</dbReference>
<dbReference type="PANTHER" id="PTHR45896">
    <property type="entry name" value="N-ALPHA-ACETYLTRANSFERASE 30"/>
    <property type="match status" value="1"/>
</dbReference>
<dbReference type="PROSITE" id="PS51186">
    <property type="entry name" value="GNAT"/>
    <property type="match status" value="1"/>
</dbReference>
<dbReference type="SUPFAM" id="SSF55729">
    <property type="entry name" value="Acyl-CoA N-acyltransferases (Nat)"/>
    <property type="match status" value="1"/>
</dbReference>
<feature type="region of interest" description="Disordered" evidence="4">
    <location>
        <begin position="1"/>
        <end position="36"/>
    </location>
</feature>
<dbReference type="InterPro" id="IPR044542">
    <property type="entry name" value="NAA30-like"/>
</dbReference>
<dbReference type="GO" id="GO:0031417">
    <property type="term" value="C:NatC complex"/>
    <property type="evidence" value="ECO:0007669"/>
    <property type="project" value="TreeGrafter"/>
</dbReference>
<keyword evidence="1" id="KW-0808">Transferase</keyword>
<feature type="domain" description="N-acetyltransferase" evidence="5">
    <location>
        <begin position="42"/>
        <end position="194"/>
    </location>
</feature>
<dbReference type="InterPro" id="IPR000182">
    <property type="entry name" value="GNAT_dom"/>
</dbReference>
<evidence type="ECO:0000313" key="6">
    <source>
        <dbReference type="EMBL" id="KAI6649544.1"/>
    </source>
</evidence>
<proteinExistence type="inferred from homology"/>
<dbReference type="PANTHER" id="PTHR45896:SF1">
    <property type="entry name" value="N-ALPHA-ACETYLTRANSFERASE 30"/>
    <property type="match status" value="1"/>
</dbReference>
<feature type="compositionally biased region" description="Polar residues" evidence="4">
    <location>
        <begin position="16"/>
        <end position="28"/>
    </location>
</feature>
<protein>
    <recommendedName>
        <fullName evidence="5">N-acetyltransferase domain-containing protein</fullName>
    </recommendedName>
</protein>
<evidence type="ECO:0000256" key="2">
    <source>
        <dbReference type="ARBA" id="ARBA00023315"/>
    </source>
</evidence>
<comment type="caution">
    <text evidence="6">The sequence shown here is derived from an EMBL/GenBank/DDBJ whole genome shotgun (WGS) entry which is preliminary data.</text>
</comment>
<gene>
    <name evidence="6" type="ORF">LOD99_6710</name>
</gene>
<dbReference type="GO" id="GO:0004596">
    <property type="term" value="F:protein-N-terminal amino-acid acetyltransferase activity"/>
    <property type="evidence" value="ECO:0007669"/>
    <property type="project" value="InterPro"/>
</dbReference>
<evidence type="ECO:0000256" key="3">
    <source>
        <dbReference type="ARBA" id="ARBA00024025"/>
    </source>
</evidence>
<evidence type="ECO:0000256" key="4">
    <source>
        <dbReference type="SAM" id="MobiDB-lite"/>
    </source>
</evidence>
<evidence type="ECO:0000256" key="1">
    <source>
        <dbReference type="ARBA" id="ARBA00022679"/>
    </source>
</evidence>
<comment type="similarity">
    <text evidence="3">Belongs to the acetyltransferase family. MAK3 subfamily.</text>
</comment>
<accession>A0AAV7JL27</accession>
<evidence type="ECO:0000313" key="7">
    <source>
        <dbReference type="Proteomes" id="UP001165289"/>
    </source>
</evidence>
<reference evidence="6 7" key="1">
    <citation type="journal article" date="2023" name="BMC Biol.">
        <title>The compact genome of the sponge Oopsacas minuta (Hexactinellida) is lacking key metazoan core genes.</title>
        <authorList>
            <person name="Santini S."/>
            <person name="Schenkelaars Q."/>
            <person name="Jourda C."/>
            <person name="Duchesne M."/>
            <person name="Belahbib H."/>
            <person name="Rocher C."/>
            <person name="Selva M."/>
            <person name="Riesgo A."/>
            <person name="Vervoort M."/>
            <person name="Leys S.P."/>
            <person name="Kodjabachian L."/>
            <person name="Le Bivic A."/>
            <person name="Borchiellini C."/>
            <person name="Claverie J.M."/>
            <person name="Renard E."/>
        </authorList>
    </citation>
    <scope>NUCLEOTIDE SEQUENCE [LARGE SCALE GENOMIC DNA]</scope>
    <source>
        <strain evidence="6">SPO-2</strain>
    </source>
</reference>
<keyword evidence="2" id="KW-0012">Acyltransferase</keyword>
<dbReference type="CDD" id="cd04301">
    <property type="entry name" value="NAT_SF"/>
    <property type="match status" value="1"/>
</dbReference>
<evidence type="ECO:0000259" key="5">
    <source>
        <dbReference type="PROSITE" id="PS51186"/>
    </source>
</evidence>
<name>A0AAV7JL27_9METZ</name>
<sequence length="199" mass="23079">MSINNSDILIEDSKNSEATNSSSKDQPNTQPPNDPIVQSKEIVYHSYHGEEELEGIMQLMQEYLSEPYSIYTYRYFINNWPQLCIMASCEGKLIGTVVCQLEQMRIDDVDTGKGYIAMLAVREEFRKQRIGTTLVYKSIQKMIELGCEEVILEAEVTNKGALRLYSNMGFIKDRYLHRYYLNAVDAWRLKLFLKSAYKN</sequence>
<dbReference type="Gene3D" id="3.40.630.30">
    <property type="match status" value="1"/>
</dbReference>